<evidence type="ECO:0000313" key="6">
    <source>
        <dbReference type="Proteomes" id="UP000054869"/>
    </source>
</evidence>
<evidence type="ECO:0000259" key="4">
    <source>
        <dbReference type="Pfam" id="PF00150"/>
    </source>
</evidence>
<dbReference type="GO" id="GO:0000272">
    <property type="term" value="P:polysaccharide catabolic process"/>
    <property type="evidence" value="ECO:0007669"/>
    <property type="project" value="InterPro"/>
</dbReference>
<feature type="chain" id="PRO_5006914878" evidence="3">
    <location>
        <begin position="24"/>
        <end position="753"/>
    </location>
</feature>
<dbReference type="Proteomes" id="UP000054869">
    <property type="component" value="Unassembled WGS sequence"/>
</dbReference>
<proteinExistence type="predicted"/>
<dbReference type="PANTHER" id="PTHR34142">
    <property type="entry name" value="ENDO-BETA-1,4-GLUCANASE A"/>
    <property type="match status" value="1"/>
</dbReference>
<dbReference type="InterPro" id="IPR001547">
    <property type="entry name" value="Glyco_hydro_5"/>
</dbReference>
<feature type="signal peptide" evidence="3">
    <location>
        <begin position="1"/>
        <end position="23"/>
    </location>
</feature>
<comment type="caution">
    <text evidence="5">The sequence shown here is derived from an EMBL/GenBank/DDBJ whole genome shotgun (WGS) entry which is preliminary data.</text>
</comment>
<dbReference type="GO" id="GO:0004553">
    <property type="term" value="F:hydrolase activity, hydrolyzing O-glycosyl compounds"/>
    <property type="evidence" value="ECO:0007669"/>
    <property type="project" value="InterPro"/>
</dbReference>
<dbReference type="RefSeq" id="WP_051546220.1">
    <property type="nucleotide sequence ID" value="NZ_CAAAJD010000030.1"/>
</dbReference>
<dbReference type="PROSITE" id="PS00659">
    <property type="entry name" value="GLYCOSYL_HYDROL_F5"/>
    <property type="match status" value="1"/>
</dbReference>
<name>A0A0W0VL24_9GAMM</name>
<organism evidence="5 6">
    <name type="scientific">Legionella lansingensis</name>
    <dbReference type="NCBI Taxonomy" id="45067"/>
    <lineage>
        <taxon>Bacteria</taxon>
        <taxon>Pseudomonadati</taxon>
        <taxon>Pseudomonadota</taxon>
        <taxon>Gammaproteobacteria</taxon>
        <taxon>Legionellales</taxon>
        <taxon>Legionellaceae</taxon>
        <taxon>Legionella</taxon>
    </lineage>
</organism>
<feature type="domain" description="Glycoside hydrolase family 5" evidence="4">
    <location>
        <begin position="460"/>
        <end position="717"/>
    </location>
</feature>
<dbReference type="PATRIC" id="fig|45067.4.peg.1843"/>
<dbReference type="SUPFAM" id="SSF51445">
    <property type="entry name" value="(Trans)glycosidases"/>
    <property type="match status" value="1"/>
</dbReference>
<dbReference type="eggNOG" id="COG2730">
    <property type="taxonomic scope" value="Bacteria"/>
</dbReference>
<accession>A0A0W0VL24</accession>
<keyword evidence="6" id="KW-1185">Reference proteome</keyword>
<protein>
    <submittedName>
        <fullName evidence="5">Chitinase</fullName>
    </submittedName>
</protein>
<dbReference type="AlphaFoldDB" id="A0A0W0VL24"/>
<dbReference type="STRING" id="45067.Llan_1755"/>
<reference evidence="5 6" key="1">
    <citation type="submission" date="2015-11" db="EMBL/GenBank/DDBJ databases">
        <title>Genomic analysis of 38 Legionella species identifies large and diverse effector repertoires.</title>
        <authorList>
            <person name="Burstein D."/>
            <person name="Amaro F."/>
            <person name="Zusman T."/>
            <person name="Lifshitz Z."/>
            <person name="Cohen O."/>
            <person name="Gilbert J.A."/>
            <person name="Pupko T."/>
            <person name="Shuman H.A."/>
            <person name="Segal G."/>
        </authorList>
    </citation>
    <scope>NUCLEOTIDE SEQUENCE [LARGE SCALE GENOMIC DNA]</scope>
    <source>
        <strain evidence="5 6">ATCC 49751</strain>
    </source>
</reference>
<keyword evidence="2" id="KW-0326">Glycosidase</keyword>
<dbReference type="PANTHER" id="PTHR34142:SF1">
    <property type="entry name" value="GLYCOSIDE HYDROLASE FAMILY 5 DOMAIN-CONTAINING PROTEIN"/>
    <property type="match status" value="1"/>
</dbReference>
<evidence type="ECO:0000256" key="2">
    <source>
        <dbReference type="ARBA" id="ARBA00023295"/>
    </source>
</evidence>
<evidence type="ECO:0000256" key="3">
    <source>
        <dbReference type="SAM" id="SignalP"/>
    </source>
</evidence>
<gene>
    <name evidence="5" type="ORF">Llan_1755</name>
</gene>
<dbReference type="Gene3D" id="3.20.20.80">
    <property type="entry name" value="Glycosidases"/>
    <property type="match status" value="1"/>
</dbReference>
<sequence length="753" mass="81165">MKRVTRLVQRVGLFLLSATNIFATPGISSLAPQPTTCITSVFSSVGDSHWQNITLKLTNNCNQVVDFQNAVITFKNKIALNTSFWGDFGPLSYPDNQLKITSQQIEDYYLSTLNLHFPSYPGANSKLPAGSAIKIQYGAKSEGHIGEANVYLSAPIAVGNIELTNASGKPTNVSQTYALIHVTANGQTISDVQLPWNGMQTLVGLSSGSYNISADQIVDANGTVYQGTATPSQVSVVSGQTVKSTITYNMVQQTGKVVIQLQQLPDELFGYSNNPTVQVTEVGASGSASVAVNWGESTTVANLKNGKTYAFSTANINYNGYNCEAVFTPESLVASENSEPTTNLTYTCTQTPQSLVTLSVNGAPANLSSLKITLMPNNNTAPVIHTIDLNNGSGSSNISLITGVVYNVSSDPVTGYTINFDPQPLVATDNATEIITLTEQTNSTPVGLNGQLSVCGTKLCNEHDQPIQLRGMSSHGIQWYGWQGSKTSKVCLTTASLDTMVNWGASVMRIAMYVQEGGYETDPVAFTKQVNDLIDEATKRGVYVIVDWHILSPGNPNHNLERAKTFFTAIANAHKNNNNLLYEIANEPNGVSWSTIKSYADALIPVIRAVDPKTVIIVGTPGWSSLGVSDGRTSQDIINAPVNFSNIMYAFHFYAASHKDTYYAELDRASDVLPIFVTEFGTQTYSGDGANDFVMSDRYMQLMATKKISWSNWNYSDDFRSGAIWKTGTCPGGAWTDSNLKPAGVYIKAKIGG</sequence>
<keyword evidence="1" id="KW-0378">Hydrolase</keyword>
<dbReference type="eggNOG" id="COG3469">
    <property type="taxonomic scope" value="Bacteria"/>
</dbReference>
<dbReference type="Pfam" id="PF00150">
    <property type="entry name" value="Cellulase"/>
    <property type="match status" value="1"/>
</dbReference>
<dbReference type="EMBL" id="LNYI01000034">
    <property type="protein sequence ID" value="KTD20798.1"/>
    <property type="molecule type" value="Genomic_DNA"/>
</dbReference>
<evidence type="ECO:0000313" key="5">
    <source>
        <dbReference type="EMBL" id="KTD20798.1"/>
    </source>
</evidence>
<evidence type="ECO:0000256" key="1">
    <source>
        <dbReference type="ARBA" id="ARBA00022801"/>
    </source>
</evidence>
<dbReference type="InterPro" id="IPR018087">
    <property type="entry name" value="Glyco_hydro_5_CS"/>
</dbReference>
<keyword evidence="3" id="KW-0732">Signal</keyword>
<dbReference type="InterPro" id="IPR017853">
    <property type="entry name" value="GH"/>
</dbReference>